<sequence length="179" mass="19636">MEKIMAKVYRVNRKAKDEDILRMNYVGMSLGTIARTLGVHPTTVTLRLQNLNVEPADTRRTFMEHVLKPLPVHIADWLADQLGPTYQIRQYVRDLIQEAYDKRFEKIGTAHERHLEKYGGVVPRSHPHPDAAKHQHADGLSLRGSEGNGGLPDAANQGSPGDPATSAGSTGQPGGADEA</sequence>
<dbReference type="Proteomes" id="UP000317048">
    <property type="component" value="Segment"/>
</dbReference>
<name>A0A514CU76_9CAUD</name>
<evidence type="ECO:0000313" key="3">
    <source>
        <dbReference type="Proteomes" id="UP000317048"/>
    </source>
</evidence>
<accession>A0A514CU76</accession>
<feature type="compositionally biased region" description="Basic and acidic residues" evidence="1">
    <location>
        <begin position="127"/>
        <end position="137"/>
    </location>
</feature>
<keyword evidence="3" id="KW-1185">Reference proteome</keyword>
<feature type="region of interest" description="Disordered" evidence="1">
    <location>
        <begin position="120"/>
        <end position="179"/>
    </location>
</feature>
<reference evidence="2 3" key="1">
    <citation type="submission" date="2019-05" db="EMBL/GenBank/DDBJ databases">
        <title>Complete genome sequence of sixteen phages from Abidjan, cote d'Ivoire, isolated on a single strain of Achromobacter xylosoxidans.</title>
        <authorList>
            <person name="Essoh C."/>
            <person name="Vernadet J.-P."/>
            <person name="Vergnaud G."/>
            <person name="Pourcel C."/>
        </authorList>
    </citation>
    <scope>NUCLEOTIDE SEQUENCE [LARGE SCALE GENOMIC DNA]</scope>
</reference>
<protein>
    <submittedName>
        <fullName evidence="2">Uncharacterized protein</fullName>
    </submittedName>
</protein>
<organism evidence="2 3">
    <name type="scientific">Achromobacter phage vB_AxyP_19-32_Axy11</name>
    <dbReference type="NCBI Taxonomy" id="2591042"/>
    <lineage>
        <taxon>Viruses</taxon>
        <taxon>Duplodnaviria</taxon>
        <taxon>Heunggongvirae</taxon>
        <taxon>Uroviricota</taxon>
        <taxon>Caudoviricetes</taxon>
        <taxon>Schitoviridae</taxon>
        <taxon>Rothmandenesvirinae</taxon>
        <taxon>Pourcelvirus</taxon>
        <taxon>Pourcelvirus Axy11</taxon>
    </lineage>
</organism>
<evidence type="ECO:0000256" key="1">
    <source>
        <dbReference type="SAM" id="MobiDB-lite"/>
    </source>
</evidence>
<evidence type="ECO:0000313" key="2">
    <source>
        <dbReference type="EMBL" id="QDH84027.1"/>
    </source>
</evidence>
<proteinExistence type="predicted"/>
<gene>
    <name evidence="2" type="ORF">Axy11_042</name>
</gene>
<dbReference type="EMBL" id="MK962630">
    <property type="protein sequence ID" value="QDH84027.1"/>
    <property type="molecule type" value="Genomic_DNA"/>
</dbReference>